<evidence type="ECO:0000256" key="1">
    <source>
        <dbReference type="ARBA" id="ARBA00006768"/>
    </source>
</evidence>
<sequence>MVHTCSLLAFCLLLSFLVFLPFASPLGKEAGRGKRWELEDDCKAALSEYQLPSIGNGYVGMQLGWSNTSLFVAGVFNGEGRTSPSHRAAIGSVVHTPHLDVCVRRRLDLSSGVFSTFYRHDCGEVEHSVYAHRARKELIVEVFTLHSTMQSCEVEVKVERQVLTTNDTVFDYPPSYPAQCEVGRTVQAEEEWSGVAAVAVCTSAERSPTLSKSTLRLSTASPSHHIFTAVVVERNITSPTQVKEEMEKAEQKAREEITSASTLHRGAREGLWESHAHLWQQFWTGQIEGDEVEDEKNGRMEMAGRASLYSLFSNVRVDEPFSLSPGGIATNMYNGHTFWDTETWMLPALLPFHPDLALSLLRYRVDRLFSCADVAADRGYEGCWYPWESAYTGYDVTPSWAPEGMHEIHIVADICLAVKKVVIWTGVNPFEPTSSSHSLADVVEAAAAFFASRVINTKRGYELHSVQPPDESAGVVNNSVYTNAAAAACLEYAADIAERESGKGGKRGDETEGNSSIWRKISSEMYIPFDAEKQVHPEYEGYEWGKVINQADVALLQYPLRMRMPDQVGSNDLDYYESVTDPNGYFTGDSTYSIAWCGKGNWSRASTFFKKGFDHLVSPFWVWREKLNGGHRNFITAAGGYIQNVLFGIGGMRVEKMANSSTQFAQSVMVVSNSVHVDEAGYKRVVFRCLHLEGVPFTLTWIGSDSIAVRVEGASIDSGERGCASRGEKEWKKVEKGREGEKRSGLNVCNGEFGHGSAECHGARHHTLHTFESAVFHADSPLLVWVHH</sequence>
<dbReference type="PANTHER" id="PTHR11051">
    <property type="entry name" value="GLYCOSYL HYDROLASE-RELATED"/>
    <property type="match status" value="1"/>
</dbReference>
<name>A0A7S3GJ45_9EUKA</name>
<dbReference type="InterPro" id="IPR008928">
    <property type="entry name" value="6-hairpin_glycosidase_sf"/>
</dbReference>
<accession>A0A7S3GJ45</accession>
<feature type="signal peptide" evidence="2">
    <location>
        <begin position="1"/>
        <end position="23"/>
    </location>
</feature>
<dbReference type="Pfam" id="PF03632">
    <property type="entry name" value="Glyco_hydro_65m"/>
    <property type="match status" value="1"/>
</dbReference>
<dbReference type="AlphaFoldDB" id="A0A7S3GJ45"/>
<dbReference type="Gene3D" id="1.50.10.10">
    <property type="match status" value="1"/>
</dbReference>
<evidence type="ECO:0000256" key="2">
    <source>
        <dbReference type="SAM" id="SignalP"/>
    </source>
</evidence>
<feature type="chain" id="PRO_5031494565" description="Glycoside hydrolase family 65 central catalytic domain-containing protein" evidence="2">
    <location>
        <begin position="24"/>
        <end position="788"/>
    </location>
</feature>
<dbReference type="GO" id="GO:0005975">
    <property type="term" value="P:carbohydrate metabolic process"/>
    <property type="evidence" value="ECO:0007669"/>
    <property type="project" value="InterPro"/>
</dbReference>
<dbReference type="PANTHER" id="PTHR11051:SF8">
    <property type="entry name" value="PROTEIN-GLUCOSYLGALACTOSYLHYDROXYLYSINE GLUCOSIDASE"/>
    <property type="match status" value="1"/>
</dbReference>
<dbReference type="InterPro" id="IPR012341">
    <property type="entry name" value="6hp_glycosidase-like_sf"/>
</dbReference>
<evidence type="ECO:0000313" key="4">
    <source>
        <dbReference type="EMBL" id="CAE0267888.1"/>
    </source>
</evidence>
<dbReference type="GO" id="GO:0004553">
    <property type="term" value="F:hydrolase activity, hydrolyzing O-glycosyl compounds"/>
    <property type="evidence" value="ECO:0007669"/>
    <property type="project" value="TreeGrafter"/>
</dbReference>
<keyword evidence="2" id="KW-0732">Signal</keyword>
<dbReference type="InterPro" id="IPR005195">
    <property type="entry name" value="Glyco_hydro_65_M"/>
</dbReference>
<proteinExistence type="inferred from homology"/>
<dbReference type="EMBL" id="HBIB01046025">
    <property type="protein sequence ID" value="CAE0267888.1"/>
    <property type="molecule type" value="Transcribed_RNA"/>
</dbReference>
<reference evidence="4" key="1">
    <citation type="submission" date="2021-01" db="EMBL/GenBank/DDBJ databases">
        <authorList>
            <person name="Corre E."/>
            <person name="Pelletier E."/>
            <person name="Niang G."/>
            <person name="Scheremetjew M."/>
            <person name="Finn R."/>
            <person name="Kale V."/>
            <person name="Holt S."/>
            <person name="Cochrane G."/>
            <person name="Meng A."/>
            <person name="Brown T."/>
            <person name="Cohen L."/>
        </authorList>
    </citation>
    <scope>NUCLEOTIDE SEQUENCE</scope>
    <source>
        <strain evidence="4">NIES-2562</strain>
    </source>
</reference>
<protein>
    <recommendedName>
        <fullName evidence="3">Glycoside hydrolase family 65 central catalytic domain-containing protein</fullName>
    </recommendedName>
</protein>
<gene>
    <name evidence="4" type="ORF">PBIL07802_LOCUS30234</name>
</gene>
<dbReference type="SUPFAM" id="SSF48208">
    <property type="entry name" value="Six-hairpin glycosidases"/>
    <property type="match status" value="1"/>
</dbReference>
<comment type="similarity">
    <text evidence="1">Belongs to the glycosyl hydrolase 65 family.</text>
</comment>
<feature type="domain" description="Glycoside hydrolase family 65 central catalytic" evidence="3">
    <location>
        <begin position="307"/>
        <end position="542"/>
    </location>
</feature>
<evidence type="ECO:0000259" key="3">
    <source>
        <dbReference type="Pfam" id="PF03632"/>
    </source>
</evidence>
<organism evidence="4">
    <name type="scientific">Palpitomonas bilix</name>
    <dbReference type="NCBI Taxonomy" id="652834"/>
    <lineage>
        <taxon>Eukaryota</taxon>
        <taxon>Eukaryota incertae sedis</taxon>
    </lineage>
</organism>